<dbReference type="AlphaFoldDB" id="A0A120EDA7"/>
<organism evidence="1 2">
    <name type="scientific">Bacillus mycoides</name>
    <dbReference type="NCBI Taxonomy" id="1405"/>
    <lineage>
        <taxon>Bacteria</taxon>
        <taxon>Bacillati</taxon>
        <taxon>Bacillota</taxon>
        <taxon>Bacilli</taxon>
        <taxon>Bacillales</taxon>
        <taxon>Bacillaceae</taxon>
        <taxon>Bacillus</taxon>
        <taxon>Bacillus cereus group</taxon>
    </lineage>
</organism>
<sequence length="425" mass="48535">MMIKIAVVGSKEFMENLLPIAHKLEEIEIDPYIYLHPAESSELLKRLKPCDAIFFSGALPYYMAKEIREQLPIPSVYLQQDETTVASSLLSIIYHQSIQPHKISIDLVDRSFITNVFHDIGLKETPQVMDYENMLWSNDEIKRIIDFHLAKYQSGEVDLALTSIHAVYDELQKIGIPSERMIDPTQSIIHGLKDAKIKAELAKSHSATVGACIISFIELQESSLEQLNVISKELRGSFKQVDEMTFILYTTRGDIELSIKTNTIDRLFMNIEDAVSIGFGYGKTVNEAEQNAKIARGFAKNNPIESCFYILTSDKELFGPFPKEQRVQSLKNDNPELMKIAKETKLSPANLSKIIQFSQSHPSLKFTAADLSEYLQVTRRSTERLLKKLVDYRYANICGEEMPYQQGRPRAIYELNLPLYSFQKF</sequence>
<proteinExistence type="predicted"/>
<accession>A0A120EDA7</accession>
<accession>A0A1S9XPY9</accession>
<evidence type="ECO:0000313" key="1">
    <source>
        <dbReference type="EMBL" id="KWU57239.1"/>
    </source>
</evidence>
<protein>
    <submittedName>
        <fullName evidence="1">Transcriptional regulator</fullName>
    </submittedName>
</protein>
<gene>
    <name evidence="1" type="ORF">AWW70_21655</name>
</gene>
<dbReference type="RefSeq" id="WP_060751292.1">
    <property type="nucleotide sequence ID" value="NZ_CAKJWQ010000031.1"/>
</dbReference>
<reference evidence="1 2" key="1">
    <citation type="submission" date="2016-01" db="EMBL/GenBank/DDBJ databases">
        <authorList>
            <person name="McClelland M."/>
            <person name="Jain A."/>
            <person name="Saraogi P."/>
            <person name="Mendelson R."/>
            <person name="Westerman R."/>
            <person name="SanMiguel P."/>
            <person name="Csonka L."/>
        </authorList>
    </citation>
    <scope>NUCLEOTIDE SEQUENCE [LARGE SCALE GENOMIC DNA]</scope>
    <source>
        <strain evidence="1 2">PE8-15</strain>
    </source>
</reference>
<name>A0A120EDA7_BACMY</name>
<evidence type="ECO:0000313" key="2">
    <source>
        <dbReference type="Proteomes" id="UP000065797"/>
    </source>
</evidence>
<dbReference type="EMBL" id="LRPH01000078">
    <property type="protein sequence ID" value="KWU57239.1"/>
    <property type="molecule type" value="Genomic_DNA"/>
</dbReference>
<dbReference type="Proteomes" id="UP000065797">
    <property type="component" value="Unassembled WGS sequence"/>
</dbReference>
<comment type="caution">
    <text evidence="1">The sequence shown here is derived from an EMBL/GenBank/DDBJ whole genome shotgun (WGS) entry which is preliminary data.</text>
</comment>